<gene>
    <name evidence="7" type="ORF">CB5_LOCUS22261</name>
</gene>
<proteinExistence type="inferred from homology"/>
<keyword evidence="5" id="KW-0812">Transmembrane</keyword>
<dbReference type="Gene3D" id="1.10.110.10">
    <property type="entry name" value="Plant lipid-transfer and hydrophobic proteins"/>
    <property type="match status" value="1"/>
</dbReference>
<name>A0A6V7Q7R0_ANACO</name>
<evidence type="ECO:0000256" key="2">
    <source>
        <dbReference type="ARBA" id="ARBA00022729"/>
    </source>
</evidence>
<sequence>MLGAHHHHHHHTFFSLLIFSLLLLMITDQVVVRFAVGDDSGSSSSSPSPLQAKCGEEFAKLTNCLDYATAKADAPSGECCSAVGAMRKADPACLCYVIQQTHSGTSSAKSLGLQFGRLLALPTACKLVNSSITDCPRLLNLTPSSPDYAIFTNPSKATPTSSSSSDTTSEGVIHQISILACFAIAIISAIFVSIY</sequence>
<reference evidence="7" key="1">
    <citation type="submission" date="2020-07" db="EMBL/GenBank/DDBJ databases">
        <authorList>
            <person name="Lin J."/>
        </authorList>
    </citation>
    <scope>NUCLEOTIDE SEQUENCE</scope>
</reference>
<dbReference type="InterPro" id="IPR036312">
    <property type="entry name" value="Bifun_inhib/LTP/seed_sf"/>
</dbReference>
<keyword evidence="4" id="KW-0325">Glycoprotein</keyword>
<comment type="similarity">
    <text evidence="1">Belongs to the plant LTP family.</text>
</comment>
<evidence type="ECO:0000256" key="4">
    <source>
        <dbReference type="ARBA" id="ARBA00023180"/>
    </source>
</evidence>
<dbReference type="InterPro" id="IPR043325">
    <property type="entry name" value="LTSS"/>
</dbReference>
<keyword evidence="3" id="KW-1015">Disulfide bond</keyword>
<feature type="transmembrane region" description="Helical" evidence="5">
    <location>
        <begin position="172"/>
        <end position="194"/>
    </location>
</feature>
<evidence type="ECO:0000256" key="5">
    <source>
        <dbReference type="SAM" id="Phobius"/>
    </source>
</evidence>
<evidence type="ECO:0000256" key="1">
    <source>
        <dbReference type="ARBA" id="ARBA00009748"/>
    </source>
</evidence>
<keyword evidence="2" id="KW-0732">Signal</keyword>
<feature type="transmembrane region" description="Helical" evidence="5">
    <location>
        <begin position="12"/>
        <end position="36"/>
    </location>
</feature>
<evidence type="ECO:0000313" key="7">
    <source>
        <dbReference type="EMBL" id="CAD1839050.1"/>
    </source>
</evidence>
<feature type="domain" description="Bifunctional inhibitor/plant lipid transfer protein/seed storage helical" evidence="6">
    <location>
        <begin position="54"/>
        <end position="135"/>
    </location>
</feature>
<dbReference type="AlphaFoldDB" id="A0A6V7Q7R0"/>
<dbReference type="EMBL" id="LR862133">
    <property type="protein sequence ID" value="CAD1839050.1"/>
    <property type="molecule type" value="Genomic_DNA"/>
</dbReference>
<keyword evidence="5" id="KW-0472">Membrane</keyword>
<dbReference type="PANTHER" id="PTHR33044">
    <property type="entry name" value="BIFUNCTIONAL INHIBITOR/LIPID-TRANSFER PROTEIN/SEED STORAGE 2S ALBUMIN SUPERFAMILY PROTEIN-RELATED"/>
    <property type="match status" value="1"/>
</dbReference>
<dbReference type="SUPFAM" id="SSF47699">
    <property type="entry name" value="Bifunctional inhibitor/lipid-transfer protein/seed storage 2S albumin"/>
    <property type="match status" value="1"/>
</dbReference>
<dbReference type="InterPro" id="IPR016140">
    <property type="entry name" value="Bifunc_inhib/LTP/seed_store"/>
</dbReference>
<dbReference type="SMART" id="SM00499">
    <property type="entry name" value="AAI"/>
    <property type="match status" value="1"/>
</dbReference>
<protein>
    <recommendedName>
        <fullName evidence="6">Bifunctional inhibitor/plant lipid transfer protein/seed storage helical domain-containing protein</fullName>
    </recommendedName>
</protein>
<evidence type="ECO:0000259" key="6">
    <source>
        <dbReference type="SMART" id="SM00499"/>
    </source>
</evidence>
<dbReference type="Pfam" id="PF14368">
    <property type="entry name" value="LTP_2"/>
    <property type="match status" value="1"/>
</dbReference>
<accession>A0A6V7Q7R0</accession>
<dbReference type="CDD" id="cd00010">
    <property type="entry name" value="AAI_LTSS"/>
    <property type="match status" value="1"/>
</dbReference>
<evidence type="ECO:0000256" key="3">
    <source>
        <dbReference type="ARBA" id="ARBA00023157"/>
    </source>
</evidence>
<keyword evidence="5" id="KW-1133">Transmembrane helix</keyword>
<organism evidence="7">
    <name type="scientific">Ananas comosus var. bracteatus</name>
    <name type="common">red pineapple</name>
    <dbReference type="NCBI Taxonomy" id="296719"/>
    <lineage>
        <taxon>Eukaryota</taxon>
        <taxon>Viridiplantae</taxon>
        <taxon>Streptophyta</taxon>
        <taxon>Embryophyta</taxon>
        <taxon>Tracheophyta</taxon>
        <taxon>Spermatophyta</taxon>
        <taxon>Magnoliopsida</taxon>
        <taxon>Liliopsida</taxon>
        <taxon>Poales</taxon>
        <taxon>Bromeliaceae</taxon>
        <taxon>Bromelioideae</taxon>
        <taxon>Ananas</taxon>
    </lineage>
</organism>